<keyword evidence="2" id="KW-1185">Reference proteome</keyword>
<evidence type="ECO:0000313" key="1">
    <source>
        <dbReference type="EMBL" id="NMF58093.1"/>
    </source>
</evidence>
<comment type="caution">
    <text evidence="1">The sequence shown here is derived from an EMBL/GenBank/DDBJ whole genome shotgun (WGS) entry which is preliminary data.</text>
</comment>
<sequence length="88" mass="9845">MEQITIELPKSITDVLTTYAQEHQTSSSATVQKAIQQFLIQEGYLAKPKKPFRLKPATQGSGYTDTSINHDAVLAEFIYAHKIQPNQP</sequence>
<dbReference type="RefSeq" id="WP_169363035.1">
    <property type="nucleotide sequence ID" value="NZ_JAAVJL010000001.1"/>
</dbReference>
<accession>A0ABX1LRZ7</accession>
<proteinExistence type="predicted"/>
<protein>
    <recommendedName>
        <fullName evidence="3">CopG family transcriptional regulator</fullName>
    </recommendedName>
</protein>
<reference evidence="1 2" key="1">
    <citation type="submission" date="2020-03" db="EMBL/GenBank/DDBJ databases">
        <title>Draft Genome Sequence of 2-Methylisoborneol Producing Pseudanabaena yagii Strain GIHE-NHR1 Isolated from North Han River in South Korea.</title>
        <authorList>
            <person name="Jeong J."/>
        </authorList>
    </citation>
    <scope>NUCLEOTIDE SEQUENCE [LARGE SCALE GENOMIC DNA]</scope>
    <source>
        <strain evidence="1 2">GIHE-NHR1</strain>
    </source>
</reference>
<dbReference type="EMBL" id="JAAVJL010000001">
    <property type="protein sequence ID" value="NMF58093.1"/>
    <property type="molecule type" value="Genomic_DNA"/>
</dbReference>
<dbReference type="Proteomes" id="UP000738376">
    <property type="component" value="Unassembled WGS sequence"/>
</dbReference>
<evidence type="ECO:0000313" key="2">
    <source>
        <dbReference type="Proteomes" id="UP000738376"/>
    </source>
</evidence>
<name>A0ABX1LRZ7_9CYAN</name>
<evidence type="ECO:0008006" key="3">
    <source>
        <dbReference type="Google" id="ProtNLM"/>
    </source>
</evidence>
<organism evidence="1 2">
    <name type="scientific">Pseudanabaena yagii GIHE-NHR1</name>
    <dbReference type="NCBI Taxonomy" id="2722753"/>
    <lineage>
        <taxon>Bacteria</taxon>
        <taxon>Bacillati</taxon>
        <taxon>Cyanobacteriota</taxon>
        <taxon>Cyanophyceae</taxon>
        <taxon>Pseudanabaenales</taxon>
        <taxon>Pseudanabaenaceae</taxon>
        <taxon>Pseudanabaena</taxon>
        <taxon>Pseudanabaena yagii</taxon>
    </lineage>
</organism>
<gene>
    <name evidence="1" type="ORF">HC246_08670</name>
</gene>